<dbReference type="OrthoDB" id="5569250at2759"/>
<proteinExistence type="predicted"/>
<evidence type="ECO:0000313" key="2">
    <source>
        <dbReference type="EMBL" id="KDQ06323.1"/>
    </source>
</evidence>
<dbReference type="Gene3D" id="1.10.510.10">
    <property type="entry name" value="Transferase(Phosphotransferase) domain 1"/>
    <property type="match status" value="1"/>
</dbReference>
<keyword evidence="3" id="KW-1185">Reference proteome</keyword>
<organism evidence="2 3">
    <name type="scientific">Botryobasidium botryosum (strain FD-172 SS1)</name>
    <dbReference type="NCBI Taxonomy" id="930990"/>
    <lineage>
        <taxon>Eukaryota</taxon>
        <taxon>Fungi</taxon>
        <taxon>Dikarya</taxon>
        <taxon>Basidiomycota</taxon>
        <taxon>Agaricomycotina</taxon>
        <taxon>Agaricomycetes</taxon>
        <taxon>Cantharellales</taxon>
        <taxon>Botryobasidiaceae</taxon>
        <taxon>Botryobasidium</taxon>
    </lineage>
</organism>
<reference evidence="3" key="1">
    <citation type="journal article" date="2014" name="Proc. Natl. Acad. Sci. U.S.A.">
        <title>Extensive sampling of basidiomycete genomes demonstrates inadequacy of the white-rot/brown-rot paradigm for wood decay fungi.</title>
        <authorList>
            <person name="Riley R."/>
            <person name="Salamov A.A."/>
            <person name="Brown D.W."/>
            <person name="Nagy L.G."/>
            <person name="Floudas D."/>
            <person name="Held B.W."/>
            <person name="Levasseur A."/>
            <person name="Lombard V."/>
            <person name="Morin E."/>
            <person name="Otillar R."/>
            <person name="Lindquist E.A."/>
            <person name="Sun H."/>
            <person name="LaButti K.M."/>
            <person name="Schmutz J."/>
            <person name="Jabbour D."/>
            <person name="Luo H."/>
            <person name="Baker S.E."/>
            <person name="Pisabarro A.G."/>
            <person name="Walton J.D."/>
            <person name="Blanchette R.A."/>
            <person name="Henrissat B."/>
            <person name="Martin F."/>
            <person name="Cullen D."/>
            <person name="Hibbett D.S."/>
            <person name="Grigoriev I.V."/>
        </authorList>
    </citation>
    <scope>NUCLEOTIDE SEQUENCE [LARGE SCALE GENOMIC DNA]</scope>
    <source>
        <strain evidence="3">FD-172 SS1</strain>
    </source>
</reference>
<dbReference type="Proteomes" id="UP000027195">
    <property type="component" value="Unassembled WGS sequence"/>
</dbReference>
<sequence length="445" mass="50620">MRRNMPFRPSDAEVFAISTATEFELDKPAVVSVCWDCDSQLEPQATKALKFCRPLRASRPHGYGFLNETKRVLEDKVSLMYPRGAMVRHFLQLRQASSQTQQLQGWVCRDKNRTSEKKLHVKWRVFGRVVSQGAQGKSEALETRRACASRLGGVALLPRTREPVNVELHVVYELGADNKLVGAAPHRLTPKPMSGEEDVRPRICPSEAFLPLSTLCGAQYYGAWVDIAEAFERLHKHGILHRDISCASFRYSKTGTTLWGALNDFDLASLFRKCLVYPPHLPRRTGTMPFLACEFLYMRNYIPHLLRHDLESALYVLIWDTVEGVARGGAVKNEHLHDWLNRKRGLPTKGALAEHLCYKQLPFGELDHLRMPLGGIVADLSLGYALSDRWWYRNQQKPHAHLEGDEKDSWECLFGHFTPETVVQEFRDLKKTFSQSQEGLPGSAI</sequence>
<gene>
    <name evidence="2" type="ORF">BOTBODRAFT_255240</name>
</gene>
<dbReference type="InterPro" id="IPR011009">
    <property type="entry name" value="Kinase-like_dom_sf"/>
</dbReference>
<evidence type="ECO:0000313" key="3">
    <source>
        <dbReference type="Proteomes" id="UP000027195"/>
    </source>
</evidence>
<dbReference type="SUPFAM" id="SSF56112">
    <property type="entry name" value="Protein kinase-like (PK-like)"/>
    <property type="match status" value="1"/>
</dbReference>
<evidence type="ECO:0000259" key="1">
    <source>
        <dbReference type="Pfam" id="PF17667"/>
    </source>
</evidence>
<dbReference type="AlphaFoldDB" id="A0A067LSW4"/>
<name>A0A067LSW4_BOTB1</name>
<dbReference type="InParanoid" id="A0A067LSW4"/>
<dbReference type="EMBL" id="KL198141">
    <property type="protein sequence ID" value="KDQ06323.1"/>
    <property type="molecule type" value="Genomic_DNA"/>
</dbReference>
<dbReference type="STRING" id="930990.A0A067LSW4"/>
<dbReference type="InterPro" id="IPR040976">
    <property type="entry name" value="Pkinase_fungal"/>
</dbReference>
<accession>A0A067LSW4</accession>
<dbReference type="Pfam" id="PF17667">
    <property type="entry name" value="Pkinase_fungal"/>
    <property type="match status" value="1"/>
</dbReference>
<protein>
    <recommendedName>
        <fullName evidence="1">Fungal-type protein kinase domain-containing protein</fullName>
    </recommendedName>
</protein>
<dbReference type="HOGENOM" id="CLU_615359_0_0_1"/>
<feature type="domain" description="Fungal-type protein kinase" evidence="1">
    <location>
        <begin position="225"/>
        <end position="319"/>
    </location>
</feature>